<evidence type="ECO:0000313" key="2">
    <source>
        <dbReference type="Proteomes" id="UP000092460"/>
    </source>
</evidence>
<reference evidence="2" key="1">
    <citation type="submission" date="2015-01" db="EMBL/GenBank/DDBJ databases">
        <authorList>
            <person name="Aksoy S."/>
            <person name="Warren W."/>
            <person name="Wilson R.K."/>
        </authorList>
    </citation>
    <scope>NUCLEOTIDE SEQUENCE [LARGE SCALE GENOMIC DNA]</scope>
    <source>
        <strain evidence="2">IAEA</strain>
    </source>
</reference>
<reference evidence="1" key="2">
    <citation type="submission" date="2020-05" db="UniProtKB">
        <authorList>
            <consortium name="EnsemblMetazoa"/>
        </authorList>
    </citation>
    <scope>IDENTIFICATION</scope>
    <source>
        <strain evidence="1">IAEA</strain>
    </source>
</reference>
<dbReference type="Proteomes" id="UP000092460">
    <property type="component" value="Unassembled WGS sequence"/>
</dbReference>
<keyword evidence="2" id="KW-1185">Reference proteome</keyword>
<evidence type="ECO:0000313" key="1">
    <source>
        <dbReference type="EnsemblMetazoa" id="GPPI027430-PA"/>
    </source>
</evidence>
<dbReference type="EMBL" id="JXJN01012912">
    <property type="status" value="NOT_ANNOTATED_CDS"/>
    <property type="molecule type" value="Genomic_DNA"/>
</dbReference>
<dbReference type="AlphaFoldDB" id="A0A1B0BEJ4"/>
<accession>A0A1B0BEJ4</accession>
<dbReference type="STRING" id="67801.A0A1B0BEJ4"/>
<dbReference type="EnsemblMetazoa" id="GPPI027430-RA">
    <property type="protein sequence ID" value="GPPI027430-PA"/>
    <property type="gene ID" value="GPPI027430"/>
</dbReference>
<organism evidence="1 2">
    <name type="scientific">Glossina palpalis gambiensis</name>
    <dbReference type="NCBI Taxonomy" id="67801"/>
    <lineage>
        <taxon>Eukaryota</taxon>
        <taxon>Metazoa</taxon>
        <taxon>Ecdysozoa</taxon>
        <taxon>Arthropoda</taxon>
        <taxon>Hexapoda</taxon>
        <taxon>Insecta</taxon>
        <taxon>Pterygota</taxon>
        <taxon>Neoptera</taxon>
        <taxon>Endopterygota</taxon>
        <taxon>Diptera</taxon>
        <taxon>Brachycera</taxon>
        <taxon>Muscomorpha</taxon>
        <taxon>Hippoboscoidea</taxon>
        <taxon>Glossinidae</taxon>
        <taxon>Glossina</taxon>
    </lineage>
</organism>
<sequence>MSKEINSTELWLKLNNRLLASTADINGFFNQKLYSAVDGAGLRESNRHGQAHRWVREPTAMLSGKDFLNCVPTKINALSSTSKTTRGRANQYRMCRAGCQSTQTTYHIIQACHRTVGARIDKHNSVAAYDK</sequence>
<name>A0A1B0BEJ4_9MUSC</name>
<protein>
    <submittedName>
        <fullName evidence="1">Uncharacterized protein</fullName>
    </submittedName>
</protein>
<proteinExistence type="predicted"/>
<dbReference type="VEuPathDB" id="VectorBase:GPPI027430"/>